<dbReference type="InterPro" id="IPR001138">
    <property type="entry name" value="Zn2Cys6_DnaBD"/>
</dbReference>
<dbReference type="CDD" id="cd12148">
    <property type="entry name" value="fungal_TF_MHR"/>
    <property type="match status" value="1"/>
</dbReference>
<dbReference type="GO" id="GO:0008270">
    <property type="term" value="F:zinc ion binding"/>
    <property type="evidence" value="ECO:0007669"/>
    <property type="project" value="InterPro"/>
</dbReference>
<keyword evidence="1" id="KW-0479">Metal-binding</keyword>
<dbReference type="SUPFAM" id="SSF57701">
    <property type="entry name" value="Zn2/Cys6 DNA-binding domain"/>
    <property type="match status" value="1"/>
</dbReference>
<evidence type="ECO:0000313" key="5">
    <source>
        <dbReference type="EMBL" id="KAH6684950.1"/>
    </source>
</evidence>
<dbReference type="Proteomes" id="UP000770015">
    <property type="component" value="Unassembled WGS sequence"/>
</dbReference>
<name>A0A9P9AA88_9PEZI</name>
<protein>
    <recommendedName>
        <fullName evidence="4">Zn(2)-C6 fungal-type domain-containing protein</fullName>
    </recommendedName>
</protein>
<dbReference type="Pfam" id="PF00172">
    <property type="entry name" value="Zn_clus"/>
    <property type="match status" value="1"/>
</dbReference>
<dbReference type="PROSITE" id="PS50048">
    <property type="entry name" value="ZN2_CY6_FUNGAL_2"/>
    <property type="match status" value="1"/>
</dbReference>
<organism evidence="5 6">
    <name type="scientific">Plectosphaerella plurivora</name>
    <dbReference type="NCBI Taxonomy" id="936078"/>
    <lineage>
        <taxon>Eukaryota</taxon>
        <taxon>Fungi</taxon>
        <taxon>Dikarya</taxon>
        <taxon>Ascomycota</taxon>
        <taxon>Pezizomycotina</taxon>
        <taxon>Sordariomycetes</taxon>
        <taxon>Hypocreomycetidae</taxon>
        <taxon>Glomerellales</taxon>
        <taxon>Plectosphaerellaceae</taxon>
        <taxon>Plectosphaerella</taxon>
    </lineage>
</organism>
<dbReference type="InterPro" id="IPR036864">
    <property type="entry name" value="Zn2-C6_fun-type_DNA-bd_sf"/>
</dbReference>
<gene>
    <name evidence="5" type="ORF">F5X68DRAFT_21292</name>
</gene>
<dbReference type="Pfam" id="PF04082">
    <property type="entry name" value="Fungal_trans"/>
    <property type="match status" value="1"/>
</dbReference>
<keyword evidence="6" id="KW-1185">Reference proteome</keyword>
<dbReference type="SMART" id="SM00066">
    <property type="entry name" value="GAL4"/>
    <property type="match status" value="1"/>
</dbReference>
<dbReference type="GO" id="GO:0000981">
    <property type="term" value="F:DNA-binding transcription factor activity, RNA polymerase II-specific"/>
    <property type="evidence" value="ECO:0007669"/>
    <property type="project" value="InterPro"/>
</dbReference>
<sequence length="663" mass="75237">MAPASFNLRDLLQDDQPPSHPSPLSGNGASPDGHGGHNADEADSPGSTKRRRMTTSDFTRRKRTPVACQFCRVRKTKCDNVRPQCGYCVRQRAKCIYGDMDVEEPENEPSRTTVSNEQLMGRLNEIQDMLRRTNIAVESVSTPSTTAAEANLHPAASPWTRTNAPSHGNRRTPLAGLRCESILGWPCFAGVVPSTETGIDSFPLSAGYTETRGIQGASNQGGRGIREDDLVSLCRKFLAEVHPRNPVLDGHELMRTARRAAEEGLGWDSASCLVLLACALSSYTGPWVKPREQLRPLDEGEIQHMLASEDQDTAEAYYVAAQRRLGLLGNSIQDIQCFFFATIFEKFSLRPLRAWFHVQQACNRLESRLLQRGERPVTPFKVPESTNHHLEQRLYWSCFRAESELVFELGMNPSGLQDFFYPDAFPSPPHELFSPRQTGAGESLGSWEEQRQVDERGWCYYLSEISIRRTQDEMLNVLYRHGEEYWMQNLTYLIRQYHDTEQQVASWHYHLPAAVHFVDNIIPDKEFAAGLQGRATLWREYALRPIFYHVLHSQHPIPNEAHDLAALEIRLCAQLIRRCAYHRRHGGIWLICRKIFTAVCILLAAARHPHRVAPPPGWSDLTLLAIQILRRWGRDAQDLRRMADVLAHMHQKICAERGHDLAS</sequence>
<dbReference type="PANTHER" id="PTHR47785:SF5">
    <property type="entry name" value="ZN(II)2CYS6 TRANSCRIPTION FACTOR (EUROFUNG)"/>
    <property type="match status" value="1"/>
</dbReference>
<dbReference type="InterPro" id="IPR007219">
    <property type="entry name" value="XnlR_reg_dom"/>
</dbReference>
<dbReference type="InterPro" id="IPR053181">
    <property type="entry name" value="EcdB-like_regulator"/>
</dbReference>
<accession>A0A9P9AA88</accession>
<dbReference type="OrthoDB" id="4356994at2759"/>
<keyword evidence="2" id="KW-0539">Nucleus</keyword>
<dbReference type="Gene3D" id="4.10.240.10">
    <property type="entry name" value="Zn(2)-C6 fungal-type DNA-binding domain"/>
    <property type="match status" value="1"/>
</dbReference>
<proteinExistence type="predicted"/>
<evidence type="ECO:0000256" key="1">
    <source>
        <dbReference type="ARBA" id="ARBA00022723"/>
    </source>
</evidence>
<feature type="region of interest" description="Disordered" evidence="3">
    <location>
        <begin position="1"/>
        <end position="59"/>
    </location>
</feature>
<evidence type="ECO:0000256" key="3">
    <source>
        <dbReference type="SAM" id="MobiDB-lite"/>
    </source>
</evidence>
<dbReference type="PROSITE" id="PS00463">
    <property type="entry name" value="ZN2_CY6_FUNGAL_1"/>
    <property type="match status" value="1"/>
</dbReference>
<dbReference type="AlphaFoldDB" id="A0A9P9AA88"/>
<dbReference type="GO" id="GO:0003677">
    <property type="term" value="F:DNA binding"/>
    <property type="evidence" value="ECO:0007669"/>
    <property type="project" value="InterPro"/>
</dbReference>
<dbReference type="CDD" id="cd00067">
    <property type="entry name" value="GAL4"/>
    <property type="match status" value="1"/>
</dbReference>
<dbReference type="GO" id="GO:0006351">
    <property type="term" value="P:DNA-templated transcription"/>
    <property type="evidence" value="ECO:0007669"/>
    <property type="project" value="InterPro"/>
</dbReference>
<comment type="caution">
    <text evidence="5">The sequence shown here is derived from an EMBL/GenBank/DDBJ whole genome shotgun (WGS) entry which is preliminary data.</text>
</comment>
<evidence type="ECO:0000259" key="4">
    <source>
        <dbReference type="PROSITE" id="PS50048"/>
    </source>
</evidence>
<dbReference type="EMBL" id="JAGSXJ010000016">
    <property type="protein sequence ID" value="KAH6684950.1"/>
    <property type="molecule type" value="Genomic_DNA"/>
</dbReference>
<dbReference type="PANTHER" id="PTHR47785">
    <property type="entry name" value="ZN(II)2CYS6 TRANSCRIPTION FACTOR (EUROFUNG)-RELATED-RELATED"/>
    <property type="match status" value="1"/>
</dbReference>
<evidence type="ECO:0000256" key="2">
    <source>
        <dbReference type="ARBA" id="ARBA00023242"/>
    </source>
</evidence>
<reference evidence="5" key="1">
    <citation type="journal article" date="2021" name="Nat. Commun.">
        <title>Genetic determinants of endophytism in the Arabidopsis root mycobiome.</title>
        <authorList>
            <person name="Mesny F."/>
            <person name="Miyauchi S."/>
            <person name="Thiergart T."/>
            <person name="Pickel B."/>
            <person name="Atanasova L."/>
            <person name="Karlsson M."/>
            <person name="Huettel B."/>
            <person name="Barry K.W."/>
            <person name="Haridas S."/>
            <person name="Chen C."/>
            <person name="Bauer D."/>
            <person name="Andreopoulos W."/>
            <person name="Pangilinan J."/>
            <person name="LaButti K."/>
            <person name="Riley R."/>
            <person name="Lipzen A."/>
            <person name="Clum A."/>
            <person name="Drula E."/>
            <person name="Henrissat B."/>
            <person name="Kohler A."/>
            <person name="Grigoriev I.V."/>
            <person name="Martin F.M."/>
            <person name="Hacquard S."/>
        </authorList>
    </citation>
    <scope>NUCLEOTIDE SEQUENCE</scope>
    <source>
        <strain evidence="5">MPI-SDFR-AT-0117</strain>
    </source>
</reference>
<evidence type="ECO:0000313" key="6">
    <source>
        <dbReference type="Proteomes" id="UP000770015"/>
    </source>
</evidence>
<feature type="domain" description="Zn(2)-C6 fungal-type" evidence="4">
    <location>
        <begin position="67"/>
        <end position="97"/>
    </location>
</feature>